<evidence type="ECO:0000313" key="1">
    <source>
        <dbReference type="EMBL" id="GAH89352.1"/>
    </source>
</evidence>
<accession>X1J5S7</accession>
<protein>
    <submittedName>
        <fullName evidence="1">Uncharacterized protein</fullName>
    </submittedName>
</protein>
<feature type="non-terminal residue" evidence="1">
    <location>
        <position position="40"/>
    </location>
</feature>
<comment type="caution">
    <text evidence="1">The sequence shown here is derived from an EMBL/GenBank/DDBJ whole genome shotgun (WGS) entry which is preliminary data.</text>
</comment>
<organism evidence="1">
    <name type="scientific">marine sediment metagenome</name>
    <dbReference type="NCBI Taxonomy" id="412755"/>
    <lineage>
        <taxon>unclassified sequences</taxon>
        <taxon>metagenomes</taxon>
        <taxon>ecological metagenomes</taxon>
    </lineage>
</organism>
<reference evidence="1" key="1">
    <citation type="journal article" date="2014" name="Front. Microbiol.">
        <title>High frequency of phylogenetically diverse reductive dehalogenase-homologous genes in deep subseafloor sedimentary metagenomes.</title>
        <authorList>
            <person name="Kawai M."/>
            <person name="Futagami T."/>
            <person name="Toyoda A."/>
            <person name="Takaki Y."/>
            <person name="Nishi S."/>
            <person name="Hori S."/>
            <person name="Arai W."/>
            <person name="Tsubouchi T."/>
            <person name="Morono Y."/>
            <person name="Uchiyama I."/>
            <person name="Ito T."/>
            <person name="Fujiyama A."/>
            <person name="Inagaki F."/>
            <person name="Takami H."/>
        </authorList>
    </citation>
    <scope>NUCLEOTIDE SEQUENCE</scope>
    <source>
        <strain evidence="1">Expedition CK06-06</strain>
    </source>
</reference>
<sequence length="40" mass="4756">MNIIQEARQHFKQAQVSDTSEIPLSDWWTLITKRIDNDIN</sequence>
<dbReference type="EMBL" id="BARU01038993">
    <property type="protein sequence ID" value="GAH89352.1"/>
    <property type="molecule type" value="Genomic_DNA"/>
</dbReference>
<dbReference type="AlphaFoldDB" id="X1J5S7"/>
<name>X1J5S7_9ZZZZ</name>
<gene>
    <name evidence="1" type="ORF">S03H2_60505</name>
</gene>
<proteinExistence type="predicted"/>